<dbReference type="AlphaFoldDB" id="A0A2K1YUK2"/>
<accession>A0A2K1YUK2</accession>
<organism evidence="2 3">
    <name type="scientific">Populus trichocarpa</name>
    <name type="common">Western balsam poplar</name>
    <name type="synonym">Populus balsamifera subsp. trichocarpa</name>
    <dbReference type="NCBI Taxonomy" id="3694"/>
    <lineage>
        <taxon>Eukaryota</taxon>
        <taxon>Viridiplantae</taxon>
        <taxon>Streptophyta</taxon>
        <taxon>Embryophyta</taxon>
        <taxon>Tracheophyta</taxon>
        <taxon>Spermatophyta</taxon>
        <taxon>Magnoliopsida</taxon>
        <taxon>eudicotyledons</taxon>
        <taxon>Gunneridae</taxon>
        <taxon>Pentapetalae</taxon>
        <taxon>rosids</taxon>
        <taxon>fabids</taxon>
        <taxon>Malpighiales</taxon>
        <taxon>Salicaceae</taxon>
        <taxon>Saliceae</taxon>
        <taxon>Populus</taxon>
    </lineage>
</organism>
<name>A0A2K1YUK2_POPTR</name>
<evidence type="ECO:0000313" key="2">
    <source>
        <dbReference type="EMBL" id="PNT16712.1"/>
    </source>
</evidence>
<dbReference type="EMBL" id="CM009299">
    <property type="protein sequence ID" value="RQO96766.1"/>
    <property type="molecule type" value="Genomic_DNA"/>
</dbReference>
<reference evidence="2" key="2">
    <citation type="submission" date="2017-07" db="EMBL/GenBank/DDBJ databases">
        <title>WGS assembly of Populus trichocarpa.</title>
        <authorList>
            <person name="Tuskan G."/>
            <person name="Difazio S."/>
            <person name="Jansson S."/>
            <person name="Bohlmann J."/>
            <person name="Grigoriev I."/>
            <person name="Hellsten U."/>
            <person name="Putnam N."/>
            <person name="Ralph S."/>
            <person name="Rombauts S."/>
            <person name="Salamov A."/>
            <person name="Schein J."/>
            <person name="Sterck L."/>
            <person name="Aerts A."/>
            <person name="Bhalerao R."/>
            <person name="Bhalerao R."/>
            <person name="Blaudez D."/>
            <person name="Boerjan W."/>
            <person name="Brun A."/>
            <person name="Brunner A."/>
            <person name="Busov V."/>
            <person name="Campbell M."/>
            <person name="Carlson J."/>
            <person name="Chalot M."/>
            <person name="Chapman J."/>
            <person name="Chen G."/>
            <person name="Cooper D."/>
            <person name="Coutinho P."/>
            <person name="Couturier J."/>
            <person name="Covert S."/>
            <person name="Cronk Q."/>
            <person name="Cunningham R."/>
            <person name="Davis J."/>
            <person name="Degroeve S."/>
            <person name="Dejardin A."/>
            <person name="Depamphilis C."/>
            <person name="Detter J."/>
            <person name="Dirks B."/>
            <person name="Dubchak I."/>
            <person name="Duplessis S."/>
            <person name="Ehlting J."/>
            <person name="Ellis B."/>
            <person name="Gendler K."/>
            <person name="Goodstein D."/>
            <person name="Gribskov M."/>
            <person name="Grimwood J."/>
            <person name="Groover A."/>
            <person name="Gunter L."/>
            <person name="Hamberger B."/>
            <person name="Heinze B."/>
            <person name="Helariutta Y."/>
            <person name="Henrissat B."/>
            <person name="Holligan D."/>
            <person name="Holt R."/>
            <person name="Huang W."/>
            <person name="Islam-Faridi N."/>
            <person name="Jones S."/>
            <person name="Jones-Rhoades M."/>
            <person name="Jorgensen R."/>
            <person name="Joshi C."/>
            <person name="Kangasjarvi J."/>
            <person name="Karlsson J."/>
            <person name="Kelleher C."/>
            <person name="Kirkpatrick R."/>
            <person name="Kirst M."/>
            <person name="Kohler A."/>
            <person name="Kalluri U."/>
            <person name="Larimer F."/>
            <person name="Leebens-Mack J."/>
            <person name="Leple J."/>
            <person name="Locascio P."/>
            <person name="Lou Y."/>
            <person name="Lucas S."/>
            <person name="Martin F."/>
            <person name="Montanini B."/>
            <person name="Napoli C."/>
            <person name="Nelson D."/>
            <person name="Nelson C."/>
            <person name="Nieminen K."/>
            <person name="Nilsson O."/>
            <person name="Pereda V."/>
            <person name="Peter G."/>
            <person name="Philippe R."/>
            <person name="Pilate G."/>
            <person name="Poliakov A."/>
            <person name="Razumovskaya J."/>
            <person name="Richardson P."/>
            <person name="Rinaldi C."/>
            <person name="Ritland K."/>
            <person name="Rouze P."/>
            <person name="Ryaboy D."/>
            <person name="Schmutz J."/>
            <person name="Schrader J."/>
            <person name="Segerman B."/>
            <person name="Shin H."/>
            <person name="Siddiqui A."/>
            <person name="Sterky F."/>
            <person name="Terry A."/>
            <person name="Tsai C."/>
            <person name="Uberbacher E."/>
            <person name="Unneberg P."/>
            <person name="Vahala J."/>
            <person name="Wall K."/>
            <person name="Wessler S."/>
            <person name="Yang G."/>
            <person name="Yin T."/>
            <person name="Douglas C."/>
            <person name="Marra M."/>
            <person name="Sandberg G."/>
            <person name="Van De Peer Y."/>
            <person name="Rokhsar D."/>
        </authorList>
    </citation>
    <scope>NUCLEOTIDE SEQUENCE</scope>
    <source>
        <strain evidence="2">Nisqually-1</strain>
    </source>
</reference>
<feature type="region of interest" description="Disordered" evidence="1">
    <location>
        <begin position="1"/>
        <end position="63"/>
    </location>
</feature>
<sequence>MSSRSPSPSPSPSHQQNSRLPLQLSHSRVSLTRPLTSLSQPATPAFTREESHDRSSFSNRLSTVPTDRPLAAVADLLHRRSPASSTPCCQYMEQGRRG</sequence>
<dbReference type="InParanoid" id="A0A2K1YUK2"/>
<evidence type="ECO:0000313" key="3">
    <source>
        <dbReference type="Proteomes" id="UP000006729"/>
    </source>
</evidence>
<gene>
    <name evidence="2" type="ORF">POPTR_010G155500</name>
</gene>
<proteinExistence type="predicted"/>
<dbReference type="Proteomes" id="UP000006729">
    <property type="component" value="Chromosome 10"/>
</dbReference>
<evidence type="ECO:0000256" key="1">
    <source>
        <dbReference type="SAM" id="MobiDB-lite"/>
    </source>
</evidence>
<keyword evidence="3" id="KW-1185">Reference proteome</keyword>
<reference evidence="2 3" key="1">
    <citation type="journal article" date="2006" name="Science">
        <title>The genome of black cottonwood, Populus trichocarpa (Torr. &amp; Gray).</title>
        <authorList>
            <person name="Tuskan G.A."/>
            <person name="Difazio S."/>
            <person name="Jansson S."/>
            <person name="Bohlmann J."/>
            <person name="Grigoriev I."/>
            <person name="Hellsten U."/>
            <person name="Putnam N."/>
            <person name="Ralph S."/>
            <person name="Rombauts S."/>
            <person name="Salamov A."/>
            <person name="Schein J."/>
            <person name="Sterck L."/>
            <person name="Aerts A."/>
            <person name="Bhalerao R.R."/>
            <person name="Bhalerao R.P."/>
            <person name="Blaudez D."/>
            <person name="Boerjan W."/>
            <person name="Brun A."/>
            <person name="Brunner A."/>
            <person name="Busov V."/>
            <person name="Campbell M."/>
            <person name="Carlson J."/>
            <person name="Chalot M."/>
            <person name="Chapman J."/>
            <person name="Chen G.L."/>
            <person name="Cooper D."/>
            <person name="Coutinho P.M."/>
            <person name="Couturier J."/>
            <person name="Covert S."/>
            <person name="Cronk Q."/>
            <person name="Cunningham R."/>
            <person name="Davis J."/>
            <person name="Degroeve S."/>
            <person name="Dejardin A."/>
            <person name="Depamphilis C."/>
            <person name="Detter J."/>
            <person name="Dirks B."/>
            <person name="Dubchak I."/>
            <person name="Duplessis S."/>
            <person name="Ehlting J."/>
            <person name="Ellis B."/>
            <person name="Gendler K."/>
            <person name="Goodstein D."/>
            <person name="Gribskov M."/>
            <person name="Grimwood J."/>
            <person name="Groover A."/>
            <person name="Gunter L."/>
            <person name="Hamberger B."/>
            <person name="Heinze B."/>
            <person name="Helariutta Y."/>
            <person name="Henrissat B."/>
            <person name="Holligan D."/>
            <person name="Holt R."/>
            <person name="Huang W."/>
            <person name="Islam-Faridi N."/>
            <person name="Jones S."/>
            <person name="Jones-Rhoades M."/>
            <person name="Jorgensen R."/>
            <person name="Joshi C."/>
            <person name="Kangasjarvi J."/>
            <person name="Karlsson J."/>
            <person name="Kelleher C."/>
            <person name="Kirkpatrick R."/>
            <person name="Kirst M."/>
            <person name="Kohler A."/>
            <person name="Kalluri U."/>
            <person name="Larimer F."/>
            <person name="Leebens-Mack J."/>
            <person name="Leple J.C."/>
            <person name="Locascio P."/>
            <person name="Lou Y."/>
            <person name="Lucas S."/>
            <person name="Martin F."/>
            <person name="Montanini B."/>
            <person name="Napoli C."/>
            <person name="Nelson D.R."/>
            <person name="Nelson C."/>
            <person name="Nieminen K."/>
            <person name="Nilsson O."/>
            <person name="Pereda V."/>
            <person name="Peter G."/>
            <person name="Philippe R."/>
            <person name="Pilate G."/>
            <person name="Poliakov A."/>
            <person name="Razumovskaya J."/>
            <person name="Richardson P."/>
            <person name="Rinaldi C."/>
            <person name="Ritland K."/>
            <person name="Rouze P."/>
            <person name="Ryaboy D."/>
            <person name="Schmutz J."/>
            <person name="Schrader J."/>
            <person name="Segerman B."/>
            <person name="Shin H."/>
            <person name="Siddiqui A."/>
            <person name="Sterky F."/>
            <person name="Terry A."/>
            <person name="Tsai C.J."/>
            <person name="Uberbacher E."/>
            <person name="Unneberg P."/>
            <person name="Vahala J."/>
            <person name="Wall K."/>
            <person name="Wessler S."/>
            <person name="Yang G."/>
            <person name="Yin T."/>
            <person name="Douglas C."/>
            <person name="Marra M."/>
            <person name="Sandberg G."/>
            <person name="Van de Peer Y."/>
            <person name="Rokhsar D."/>
        </authorList>
    </citation>
    <scope>NUCLEOTIDE SEQUENCE [LARGE SCALE GENOMIC DNA]</scope>
    <source>
        <strain evidence="3">cv. Nisqually</strain>
        <strain evidence="2">Nisqually-1</strain>
    </source>
</reference>
<dbReference type="EMBL" id="CM009299">
    <property type="protein sequence ID" value="PNT16712.1"/>
    <property type="molecule type" value="Genomic_DNA"/>
</dbReference>
<protein>
    <submittedName>
        <fullName evidence="2">Uncharacterized protein</fullName>
    </submittedName>
</protein>
<feature type="compositionally biased region" description="Polar residues" evidence="1">
    <location>
        <begin position="14"/>
        <end position="42"/>
    </location>
</feature>